<feature type="transmembrane region" description="Helical" evidence="5">
    <location>
        <begin position="44"/>
        <end position="65"/>
    </location>
</feature>
<feature type="transmembrane region" description="Helical" evidence="5">
    <location>
        <begin position="139"/>
        <end position="161"/>
    </location>
</feature>
<feature type="transmembrane region" description="Helical" evidence="5">
    <location>
        <begin position="13"/>
        <end position="32"/>
    </location>
</feature>
<evidence type="ECO:0000313" key="7">
    <source>
        <dbReference type="EMBL" id="SVA66842.1"/>
    </source>
</evidence>
<dbReference type="EMBL" id="UINC01015968">
    <property type="protein sequence ID" value="SVA66842.1"/>
    <property type="molecule type" value="Genomic_DNA"/>
</dbReference>
<protein>
    <recommendedName>
        <fullName evidence="6">NADH:quinone oxidoreductase/Mrp antiporter transmembrane domain-containing protein</fullName>
    </recommendedName>
</protein>
<feature type="non-terminal residue" evidence="7">
    <location>
        <position position="214"/>
    </location>
</feature>
<dbReference type="InterPro" id="IPR001750">
    <property type="entry name" value="ND/Mrp_TM"/>
</dbReference>
<dbReference type="AlphaFoldDB" id="A0A381XQS4"/>
<evidence type="ECO:0000256" key="3">
    <source>
        <dbReference type="ARBA" id="ARBA00022989"/>
    </source>
</evidence>
<evidence type="ECO:0000259" key="6">
    <source>
        <dbReference type="Pfam" id="PF00361"/>
    </source>
</evidence>
<proteinExistence type="predicted"/>
<keyword evidence="4 5" id="KW-0472">Membrane</keyword>
<evidence type="ECO:0000256" key="1">
    <source>
        <dbReference type="ARBA" id="ARBA00004141"/>
    </source>
</evidence>
<name>A0A381XQS4_9ZZZZ</name>
<keyword evidence="2 5" id="KW-0812">Transmembrane</keyword>
<dbReference type="PANTHER" id="PTHR22773">
    <property type="entry name" value="NADH DEHYDROGENASE"/>
    <property type="match status" value="1"/>
</dbReference>
<evidence type="ECO:0000256" key="4">
    <source>
        <dbReference type="ARBA" id="ARBA00023136"/>
    </source>
</evidence>
<accession>A0A381XQS4</accession>
<reference evidence="7" key="1">
    <citation type="submission" date="2018-05" db="EMBL/GenBank/DDBJ databases">
        <authorList>
            <person name="Lanie J.A."/>
            <person name="Ng W.-L."/>
            <person name="Kazmierczak K.M."/>
            <person name="Andrzejewski T.M."/>
            <person name="Davidsen T.M."/>
            <person name="Wayne K.J."/>
            <person name="Tettelin H."/>
            <person name="Glass J.I."/>
            <person name="Rusch D."/>
            <person name="Podicherti R."/>
            <person name="Tsui H.-C.T."/>
            <person name="Winkler M.E."/>
        </authorList>
    </citation>
    <scope>NUCLEOTIDE SEQUENCE</scope>
</reference>
<feature type="domain" description="NADH:quinone oxidoreductase/Mrp antiporter transmembrane" evidence="6">
    <location>
        <begin position="136"/>
        <end position="206"/>
    </location>
</feature>
<sequence length="214" mass="22988">MFVASNSVPTPEIVWWALLPVIIFAVSGVLLLTISSLLKKEISWLAPGVTLTAGIFVLFSSIPMWNRIQNDGPIAFLNDSVGTDGSTIFLTSLIAIALISTSILARPYLDREGIPDLEFYVLLLVSAAGGVVMTGANDLIVLFLGIEILSIAVYVLVALHLRKIESQEAAIKYFLLGAFSSAFLLYGIALVYGAVGTTNLIGIRNFLVNSLLIE</sequence>
<feature type="transmembrane region" description="Helical" evidence="5">
    <location>
        <begin position="173"/>
        <end position="195"/>
    </location>
</feature>
<evidence type="ECO:0000256" key="5">
    <source>
        <dbReference type="SAM" id="Phobius"/>
    </source>
</evidence>
<gene>
    <name evidence="7" type="ORF">METZ01_LOCUS119696</name>
</gene>
<dbReference type="Pfam" id="PF00361">
    <property type="entry name" value="Proton_antipo_M"/>
    <property type="match status" value="1"/>
</dbReference>
<keyword evidence="3 5" id="KW-1133">Transmembrane helix</keyword>
<feature type="transmembrane region" description="Helical" evidence="5">
    <location>
        <begin position="85"/>
        <end position="105"/>
    </location>
</feature>
<feature type="transmembrane region" description="Helical" evidence="5">
    <location>
        <begin position="117"/>
        <end position="133"/>
    </location>
</feature>
<evidence type="ECO:0000256" key="2">
    <source>
        <dbReference type="ARBA" id="ARBA00022692"/>
    </source>
</evidence>
<organism evidence="7">
    <name type="scientific">marine metagenome</name>
    <dbReference type="NCBI Taxonomy" id="408172"/>
    <lineage>
        <taxon>unclassified sequences</taxon>
        <taxon>metagenomes</taxon>
        <taxon>ecological metagenomes</taxon>
    </lineage>
</organism>
<comment type="subcellular location">
    <subcellularLocation>
        <location evidence="1">Membrane</location>
        <topology evidence="1">Multi-pass membrane protein</topology>
    </subcellularLocation>
</comment>
<dbReference type="GO" id="GO:0016020">
    <property type="term" value="C:membrane"/>
    <property type="evidence" value="ECO:0007669"/>
    <property type="project" value="UniProtKB-SubCell"/>
</dbReference>